<keyword evidence="3" id="KW-0805">Transcription regulation</keyword>
<evidence type="ECO:0000256" key="2">
    <source>
        <dbReference type="ARBA" id="ARBA00016807"/>
    </source>
</evidence>
<evidence type="ECO:0000256" key="4">
    <source>
        <dbReference type="ARBA" id="ARBA00023125"/>
    </source>
</evidence>
<evidence type="ECO:0000256" key="6">
    <source>
        <dbReference type="ARBA" id="ARBA00025466"/>
    </source>
</evidence>
<organism evidence="8 9">
    <name type="scientific">Bactrocera dorsalis</name>
    <name type="common">Oriental fruit fly</name>
    <name type="synonym">Dacus dorsalis</name>
    <dbReference type="NCBI Taxonomy" id="27457"/>
    <lineage>
        <taxon>Eukaryota</taxon>
        <taxon>Metazoa</taxon>
        <taxon>Ecdysozoa</taxon>
        <taxon>Arthropoda</taxon>
        <taxon>Hexapoda</taxon>
        <taxon>Insecta</taxon>
        <taxon>Pterygota</taxon>
        <taxon>Neoptera</taxon>
        <taxon>Endopterygota</taxon>
        <taxon>Diptera</taxon>
        <taxon>Brachycera</taxon>
        <taxon>Muscomorpha</taxon>
        <taxon>Tephritoidea</taxon>
        <taxon>Tephritidae</taxon>
        <taxon>Bactrocera</taxon>
        <taxon>Bactrocera</taxon>
    </lineage>
</organism>
<evidence type="ECO:0000313" key="8">
    <source>
        <dbReference type="Proteomes" id="UP001652620"/>
    </source>
</evidence>
<dbReference type="InterPro" id="IPR028002">
    <property type="entry name" value="Myb_DNA-bind_5"/>
</dbReference>
<comment type="subunit">
    <text evidence="1">Self-associates forming complexes of several hundred monomers.</text>
</comment>
<comment type="function">
    <text evidence="6">Involved in transvection phenomena (= synapsis-dependent gene expression), where the synaptic pairing of chromosomes carrying genes with which zeste interacts influences the expression of these genes. Zeste binds to DNA and stimulates transcription from a nearby promoter.</text>
</comment>
<evidence type="ECO:0000256" key="5">
    <source>
        <dbReference type="ARBA" id="ARBA00023163"/>
    </source>
</evidence>
<dbReference type="RefSeq" id="XP_049307394.1">
    <property type="nucleotide sequence ID" value="XM_049451437.1"/>
</dbReference>
<proteinExistence type="predicted"/>
<keyword evidence="4" id="KW-0238">DNA-binding</keyword>
<gene>
    <name evidence="9" type="primary">LOC125777171</name>
</gene>
<dbReference type="GeneID" id="125777171"/>
<dbReference type="Proteomes" id="UP001652620">
    <property type="component" value="Chromosome 3"/>
</dbReference>
<evidence type="ECO:0000259" key="7">
    <source>
        <dbReference type="Pfam" id="PF13873"/>
    </source>
</evidence>
<keyword evidence="8" id="KW-1185">Reference proteome</keyword>
<accession>A0ABM3JDV9</accession>
<evidence type="ECO:0000256" key="3">
    <source>
        <dbReference type="ARBA" id="ARBA00023015"/>
    </source>
</evidence>
<feature type="domain" description="Myb/SANT-like DNA-binding" evidence="7">
    <location>
        <begin position="8"/>
        <end position="78"/>
    </location>
</feature>
<protein>
    <recommendedName>
        <fullName evidence="2">Regulatory protein zeste</fullName>
    </recommendedName>
</protein>
<name>A0ABM3JDV9_BACDO</name>
<evidence type="ECO:0000256" key="1">
    <source>
        <dbReference type="ARBA" id="ARBA00011764"/>
    </source>
</evidence>
<evidence type="ECO:0000313" key="9">
    <source>
        <dbReference type="RefSeq" id="XP_049307394.1"/>
    </source>
</evidence>
<reference evidence="9" key="1">
    <citation type="submission" date="2025-08" db="UniProtKB">
        <authorList>
            <consortium name="RefSeq"/>
        </authorList>
    </citation>
    <scope>IDENTIFICATION</scope>
    <source>
        <tissue evidence="9">Adult</tissue>
    </source>
</reference>
<dbReference type="Pfam" id="PF13873">
    <property type="entry name" value="Myb_DNA-bind_5"/>
    <property type="match status" value="1"/>
</dbReference>
<keyword evidence="5" id="KW-0804">Transcription</keyword>
<sequence>MENRESLRTTKEQIECYLAFLELHPQMKLHKNDPTQPKRLEELWIELAQQLNALKDPSRSPTKWKECLNHWKNQIRSRARKAKVSRILTGGGPMKDIQSSELEERAIEALGRTVVDGLPDVPTIGVENDIIINMDPQSPLVCEMPSTSRSRRQTSQEMFADMVAAMQRRSEEEAKFRETSQQCFEKVAESLNNMASAIVKLSEAVLKKN</sequence>